<keyword evidence="1" id="KW-0732">Signal</keyword>
<evidence type="ECO:0000313" key="3">
    <source>
        <dbReference type="Proteomes" id="UP000308760"/>
    </source>
</evidence>
<dbReference type="EMBL" id="STGY01000067">
    <property type="protein sequence ID" value="THV38538.1"/>
    <property type="molecule type" value="Genomic_DNA"/>
</dbReference>
<evidence type="ECO:0000313" key="2">
    <source>
        <dbReference type="EMBL" id="THV38538.1"/>
    </source>
</evidence>
<dbReference type="RefSeq" id="WP_136536121.1">
    <property type="nucleotide sequence ID" value="NZ_STGY01000067.1"/>
</dbReference>
<proteinExistence type="predicted"/>
<organism evidence="2 3">
    <name type="scientific">Glycomyces buryatensis</name>
    <dbReference type="NCBI Taxonomy" id="2570927"/>
    <lineage>
        <taxon>Bacteria</taxon>
        <taxon>Bacillati</taxon>
        <taxon>Actinomycetota</taxon>
        <taxon>Actinomycetes</taxon>
        <taxon>Glycomycetales</taxon>
        <taxon>Glycomycetaceae</taxon>
        <taxon>Glycomyces</taxon>
    </lineage>
</organism>
<reference evidence="3" key="1">
    <citation type="submission" date="2019-04" db="EMBL/GenBank/DDBJ databases">
        <title>Nocardioides xinjiangensis sp. nov.</title>
        <authorList>
            <person name="Liu S."/>
        </authorList>
    </citation>
    <scope>NUCLEOTIDE SEQUENCE [LARGE SCALE GENOMIC DNA]</scope>
    <source>
        <strain evidence="3">18</strain>
    </source>
</reference>
<protein>
    <submittedName>
        <fullName evidence="2">Uncharacterized protein</fullName>
    </submittedName>
</protein>
<reference evidence="2 3" key="2">
    <citation type="submission" date="2019-05" db="EMBL/GenBank/DDBJ databases">
        <title>Glycomyces buryatensis sp. nov.</title>
        <authorList>
            <person name="Nikitina E."/>
        </authorList>
    </citation>
    <scope>NUCLEOTIDE SEQUENCE [LARGE SCALE GENOMIC DNA]</scope>
    <source>
        <strain evidence="2 3">18</strain>
    </source>
</reference>
<gene>
    <name evidence="2" type="ORF">FAB82_19025</name>
</gene>
<dbReference type="AlphaFoldDB" id="A0A4S8Q353"/>
<comment type="caution">
    <text evidence="2">The sequence shown here is derived from an EMBL/GenBank/DDBJ whole genome shotgun (WGS) entry which is preliminary data.</text>
</comment>
<accession>A0A4S8Q353</accession>
<dbReference type="OrthoDB" id="4842880at2"/>
<feature type="signal peptide" evidence="1">
    <location>
        <begin position="1"/>
        <end position="17"/>
    </location>
</feature>
<evidence type="ECO:0000256" key="1">
    <source>
        <dbReference type="SAM" id="SignalP"/>
    </source>
</evidence>
<feature type="chain" id="PRO_5039033613" evidence="1">
    <location>
        <begin position="18"/>
        <end position="135"/>
    </location>
</feature>
<sequence length="135" mass="15662">MTLTVVALCLLTTFWGADDHFPFTPFKMYSFSQDLDGWADSTRLEYINTEGEHFGVNDQTTGFRRAELEGQLGRFREDPELLAHLAEAYENAHPDRPEIVGVEIYIRWYEIKDGYQTGAEEKVLEVAWYEEGYQP</sequence>
<keyword evidence="3" id="KW-1185">Reference proteome</keyword>
<dbReference type="Proteomes" id="UP000308760">
    <property type="component" value="Unassembled WGS sequence"/>
</dbReference>
<name>A0A4S8Q353_9ACTN</name>